<dbReference type="EMBL" id="JAHVAH010000001">
    <property type="protein sequence ID" value="MBW0145286.1"/>
    <property type="molecule type" value="Genomic_DNA"/>
</dbReference>
<name>A0ABS6V735_9SPHN</name>
<organism evidence="3 4">
    <name type="scientific">Sphingomicrobium clamense</name>
    <dbReference type="NCBI Taxonomy" id="2851013"/>
    <lineage>
        <taxon>Bacteria</taxon>
        <taxon>Pseudomonadati</taxon>
        <taxon>Pseudomonadota</taxon>
        <taxon>Alphaproteobacteria</taxon>
        <taxon>Sphingomonadales</taxon>
        <taxon>Sphingomonadaceae</taxon>
        <taxon>Sphingomicrobium</taxon>
    </lineage>
</organism>
<feature type="domain" description="Glycosyl transferase family 1" evidence="1">
    <location>
        <begin position="191"/>
        <end position="348"/>
    </location>
</feature>
<dbReference type="PANTHER" id="PTHR12526">
    <property type="entry name" value="GLYCOSYLTRANSFERASE"/>
    <property type="match status" value="1"/>
</dbReference>
<evidence type="ECO:0000313" key="3">
    <source>
        <dbReference type="EMBL" id="MBW0145286.1"/>
    </source>
</evidence>
<dbReference type="CDD" id="cd03808">
    <property type="entry name" value="GT4_CapM-like"/>
    <property type="match status" value="1"/>
</dbReference>
<dbReference type="Pfam" id="PF00534">
    <property type="entry name" value="Glycos_transf_1"/>
    <property type="match status" value="1"/>
</dbReference>
<keyword evidence="4" id="KW-1185">Reference proteome</keyword>
<proteinExistence type="predicted"/>
<dbReference type="RefSeq" id="WP_218633204.1">
    <property type="nucleotide sequence ID" value="NZ_JAHVAH010000001.1"/>
</dbReference>
<evidence type="ECO:0000259" key="2">
    <source>
        <dbReference type="Pfam" id="PF13579"/>
    </source>
</evidence>
<protein>
    <submittedName>
        <fullName evidence="3">Glycosyltransferase family 4 protein</fullName>
    </submittedName>
</protein>
<dbReference type="Pfam" id="PF13579">
    <property type="entry name" value="Glyco_trans_4_4"/>
    <property type="match status" value="1"/>
</dbReference>
<reference evidence="3 4" key="1">
    <citation type="submission" date="2021-07" db="EMBL/GenBank/DDBJ databases">
        <title>The draft genome sequence of Sphingomicrobium sp. B8.</title>
        <authorList>
            <person name="Mu L."/>
        </authorList>
    </citation>
    <scope>NUCLEOTIDE SEQUENCE [LARGE SCALE GENOMIC DNA]</scope>
    <source>
        <strain evidence="3 4">B8</strain>
    </source>
</reference>
<dbReference type="InterPro" id="IPR028098">
    <property type="entry name" value="Glyco_trans_4-like_N"/>
</dbReference>
<feature type="domain" description="Glycosyltransferase subfamily 4-like N-terminal" evidence="2">
    <location>
        <begin position="18"/>
        <end position="166"/>
    </location>
</feature>
<accession>A0ABS6V735</accession>
<evidence type="ECO:0000313" key="4">
    <source>
        <dbReference type="Proteomes" id="UP000698028"/>
    </source>
</evidence>
<dbReference type="Proteomes" id="UP000698028">
    <property type="component" value="Unassembled WGS sequence"/>
</dbReference>
<dbReference type="PANTHER" id="PTHR12526:SF638">
    <property type="entry name" value="SPORE COAT PROTEIN SA"/>
    <property type="match status" value="1"/>
</dbReference>
<sequence length="372" mass="40937">MKILVLANIPDELAGARLHLLTAMVERGHEVVAAAPDLEAHQAAGILAGNGVKCAQFSLSRTGLNPLREWRTLQDITALMRDHYPDVTYAMTIKPVIYGTMAAANAGVPRRFAHITGLGYAFTGPRTGKRAIIARIVENLYRRSLRQADTVFFENEDDRDLFLSRDLIANARKASVIDGSGIDLDHFTPAPWPDGPIRFLFVGRLLKSKGLPELIEAMRRVRQEHPETRLTIVGPLDENPDAIDRVEFEGWVAEGVVEYRGKLDDVRSELTKSHVFVLPSHREGLPRSTMEAMATGRAIITTDAPGCRRTVEHGGNGLLVPVGGAEALAAAITEMIKDPDRAREMGESSLQLVRERFSVERINAQLLDAMGL</sequence>
<gene>
    <name evidence="3" type="ORF">KTQ36_08270</name>
</gene>
<comment type="caution">
    <text evidence="3">The sequence shown here is derived from an EMBL/GenBank/DDBJ whole genome shotgun (WGS) entry which is preliminary data.</text>
</comment>
<dbReference type="InterPro" id="IPR001296">
    <property type="entry name" value="Glyco_trans_1"/>
</dbReference>
<evidence type="ECO:0000259" key="1">
    <source>
        <dbReference type="Pfam" id="PF00534"/>
    </source>
</evidence>